<dbReference type="STRING" id="945553.A0A0D2MY68"/>
<dbReference type="Proteomes" id="UP000054270">
    <property type="component" value="Unassembled WGS sequence"/>
</dbReference>
<dbReference type="InterPro" id="IPR026768">
    <property type="entry name" value="YPEH2ZP"/>
</dbReference>
<dbReference type="Pfam" id="PF14976">
    <property type="entry name" value="YPEH2ZP"/>
    <property type="match status" value="1"/>
</dbReference>
<dbReference type="PANTHER" id="PTHR31841:SF1">
    <property type="entry name" value="PROTEIN FAM72A-RELATED"/>
    <property type="match status" value="1"/>
</dbReference>
<feature type="region of interest" description="Disordered" evidence="2">
    <location>
        <begin position="212"/>
        <end position="262"/>
    </location>
</feature>
<sequence length="306" mass="33606">MPVPDSVVSYRHLFPQNPYPAPPPAPAIAHKVWLLDCRSCGMFLTNRGMKAVLLLRPNVSLYSSDALPVNCAVYSPAADAQPPPAPHKPSGPPRTCECLTQSLCCHGCGATIGYMIVVPCARCTSSITATNRATNGHRFVFHSTEVVGTERRYVPREPGVVPFDPPLPSPAPQYAEHAPAPAFRADYLPTPPLEFATPRFVAHRAPDYDVRISVRPPRSGSPGPQQYHRPAPLHFRAPADDYPPPTDAYYPADHKEPPAPLPSLRQGDVVFWHHLARTGEIAPVVHDDRARQPPAPKRPRPILFNR</sequence>
<comment type="similarity">
    <text evidence="1">Belongs to the FAM72 family.</text>
</comment>
<dbReference type="GO" id="GO:0005829">
    <property type="term" value="C:cytosol"/>
    <property type="evidence" value="ECO:0007669"/>
    <property type="project" value="TreeGrafter"/>
</dbReference>
<dbReference type="PANTHER" id="PTHR31841">
    <property type="entry name" value="PROTEIN FAM72A-RELATED"/>
    <property type="match status" value="1"/>
</dbReference>
<reference evidence="4" key="1">
    <citation type="submission" date="2014-04" db="EMBL/GenBank/DDBJ databases">
        <title>Evolutionary Origins and Diversification of the Mycorrhizal Mutualists.</title>
        <authorList>
            <consortium name="DOE Joint Genome Institute"/>
            <consortium name="Mycorrhizal Genomics Consortium"/>
            <person name="Kohler A."/>
            <person name="Kuo A."/>
            <person name="Nagy L.G."/>
            <person name="Floudas D."/>
            <person name="Copeland A."/>
            <person name="Barry K.W."/>
            <person name="Cichocki N."/>
            <person name="Veneault-Fourrey C."/>
            <person name="LaButti K."/>
            <person name="Lindquist E.A."/>
            <person name="Lipzen A."/>
            <person name="Lundell T."/>
            <person name="Morin E."/>
            <person name="Murat C."/>
            <person name="Riley R."/>
            <person name="Ohm R."/>
            <person name="Sun H."/>
            <person name="Tunlid A."/>
            <person name="Henrissat B."/>
            <person name="Grigoriev I.V."/>
            <person name="Hibbett D.S."/>
            <person name="Martin F."/>
        </authorList>
    </citation>
    <scope>NUCLEOTIDE SEQUENCE [LARGE SCALE GENOMIC DNA]</scope>
    <source>
        <strain evidence="4">FD-334 SS-4</strain>
    </source>
</reference>
<accession>A0A0D2MY68</accession>
<name>A0A0D2MY68_HYPSF</name>
<dbReference type="AlphaFoldDB" id="A0A0D2MY68"/>
<gene>
    <name evidence="3" type="ORF">HYPSUDRAFT_1083368</name>
</gene>
<feature type="compositionally biased region" description="Low complexity" evidence="2">
    <location>
        <begin position="215"/>
        <end position="226"/>
    </location>
</feature>
<protein>
    <recommendedName>
        <fullName evidence="5">Protein FAM72</fullName>
    </recommendedName>
</protein>
<dbReference type="OrthoDB" id="2526683at2759"/>
<evidence type="ECO:0000256" key="1">
    <source>
        <dbReference type="ARBA" id="ARBA00006888"/>
    </source>
</evidence>
<dbReference type="EMBL" id="KN817520">
    <property type="protein sequence ID" value="KJA29038.1"/>
    <property type="molecule type" value="Genomic_DNA"/>
</dbReference>
<evidence type="ECO:0008006" key="5">
    <source>
        <dbReference type="Google" id="ProtNLM"/>
    </source>
</evidence>
<feature type="region of interest" description="Disordered" evidence="2">
    <location>
        <begin position="284"/>
        <end position="306"/>
    </location>
</feature>
<evidence type="ECO:0000313" key="3">
    <source>
        <dbReference type="EMBL" id="KJA29038.1"/>
    </source>
</evidence>
<keyword evidence="4" id="KW-1185">Reference proteome</keyword>
<dbReference type="OMA" id="VLFWHHL"/>
<proteinExistence type="inferred from homology"/>
<evidence type="ECO:0000313" key="4">
    <source>
        <dbReference type="Proteomes" id="UP000054270"/>
    </source>
</evidence>
<evidence type="ECO:0000256" key="2">
    <source>
        <dbReference type="SAM" id="MobiDB-lite"/>
    </source>
</evidence>
<organism evidence="3 4">
    <name type="scientific">Hypholoma sublateritium (strain FD-334 SS-4)</name>
    <dbReference type="NCBI Taxonomy" id="945553"/>
    <lineage>
        <taxon>Eukaryota</taxon>
        <taxon>Fungi</taxon>
        <taxon>Dikarya</taxon>
        <taxon>Basidiomycota</taxon>
        <taxon>Agaricomycotina</taxon>
        <taxon>Agaricomycetes</taxon>
        <taxon>Agaricomycetidae</taxon>
        <taxon>Agaricales</taxon>
        <taxon>Agaricineae</taxon>
        <taxon>Strophariaceae</taxon>
        <taxon>Hypholoma</taxon>
    </lineage>
</organism>